<dbReference type="RefSeq" id="WP_344741358.1">
    <property type="nucleotide sequence ID" value="NZ_BAABAY010000002.1"/>
</dbReference>
<dbReference type="EMBL" id="JBAWKB010000002">
    <property type="protein sequence ID" value="MFH6772091.1"/>
    <property type="molecule type" value="Genomic_DNA"/>
</dbReference>
<feature type="signal peptide" evidence="1">
    <location>
        <begin position="1"/>
        <end position="24"/>
    </location>
</feature>
<reference evidence="2 3" key="1">
    <citation type="submission" date="2024-02" db="EMBL/GenBank/DDBJ databases">
        <title>A Gaetbulibacter species isolated from tidal flats and genomic insights of their niches.</title>
        <authorList>
            <person name="Ye Y."/>
        </authorList>
    </citation>
    <scope>NUCLEOTIDE SEQUENCE [LARGE SCALE GENOMIC DNA]</scope>
    <source>
        <strain evidence="2 3">KYW382</strain>
    </source>
</reference>
<accession>A0ABW7MZ30</accession>
<keyword evidence="1" id="KW-0732">Signal</keyword>
<sequence length="308" mass="35990">MKSNYIKIKTTVLFLAALPIILSSCNQKTSSENQPKKEASQIDKSSQKKDLSEAFKAYWYRGKAEVTSYKLEQARYGEMRDGHAVLVYVTEDFLPKEQVKADYRNPENISVLKLNSIKKFTTGIYPYSIMQSTFYPVNNEEHAIKVSASIQEWCGQTYMQLNNRTDFEATIHSYFQSEGDQNFHLQKTILENELWTQLRIDPKSLPVGELEIIPSFEYLRLKHEKLQAFKANASLHQGVYRISYPDLQRELEIHFSPDFPYDILSWEETYPDNDKMLTTKATKLKMLKTAYWHENSNSYERLRDTLGI</sequence>
<proteinExistence type="predicted"/>
<organism evidence="2 3">
    <name type="scientific">Gaetbulibacter aestuarii</name>
    <dbReference type="NCBI Taxonomy" id="1502358"/>
    <lineage>
        <taxon>Bacteria</taxon>
        <taxon>Pseudomonadati</taxon>
        <taxon>Bacteroidota</taxon>
        <taxon>Flavobacteriia</taxon>
        <taxon>Flavobacteriales</taxon>
        <taxon>Flavobacteriaceae</taxon>
        <taxon>Gaetbulibacter</taxon>
    </lineage>
</organism>
<evidence type="ECO:0000313" key="3">
    <source>
        <dbReference type="Proteomes" id="UP001610100"/>
    </source>
</evidence>
<evidence type="ECO:0000313" key="2">
    <source>
        <dbReference type="EMBL" id="MFH6772091.1"/>
    </source>
</evidence>
<comment type="caution">
    <text evidence="2">The sequence shown here is derived from an EMBL/GenBank/DDBJ whole genome shotgun (WGS) entry which is preliminary data.</text>
</comment>
<gene>
    <name evidence="2" type="ORF">V8G58_09110</name>
</gene>
<name>A0ABW7MZ30_9FLAO</name>
<evidence type="ECO:0000256" key="1">
    <source>
        <dbReference type="SAM" id="SignalP"/>
    </source>
</evidence>
<keyword evidence="3" id="KW-1185">Reference proteome</keyword>
<feature type="chain" id="PRO_5045105457" evidence="1">
    <location>
        <begin position="25"/>
        <end position="308"/>
    </location>
</feature>
<protein>
    <submittedName>
        <fullName evidence="2">Septum formation inhibitor Maf</fullName>
    </submittedName>
</protein>
<dbReference type="PROSITE" id="PS51257">
    <property type="entry name" value="PROKAR_LIPOPROTEIN"/>
    <property type="match status" value="1"/>
</dbReference>
<dbReference type="Proteomes" id="UP001610100">
    <property type="component" value="Unassembled WGS sequence"/>
</dbReference>